<keyword evidence="2" id="KW-0812">Transmembrane</keyword>
<evidence type="ECO:0008006" key="5">
    <source>
        <dbReference type="Google" id="ProtNLM"/>
    </source>
</evidence>
<keyword evidence="4" id="KW-1185">Reference proteome</keyword>
<dbReference type="RefSeq" id="WP_207340473.1">
    <property type="nucleotide sequence ID" value="NZ_CP074405.1"/>
</dbReference>
<keyword evidence="2" id="KW-1133">Transmembrane helix</keyword>
<evidence type="ECO:0000313" key="4">
    <source>
        <dbReference type="Proteomes" id="UP000677804"/>
    </source>
</evidence>
<dbReference type="EMBL" id="CP074405">
    <property type="protein sequence ID" value="QVI62998.1"/>
    <property type="molecule type" value="Genomic_DNA"/>
</dbReference>
<name>A0ABX8D6B5_9CELL</name>
<gene>
    <name evidence="3" type="ORF">KG103_03485</name>
</gene>
<accession>A0ABX8D6B5</accession>
<proteinExistence type="predicted"/>
<sequence length="169" mass="16816">MHVTSDLRTAAGLHARAPVTGALGAAVAVASIVLGAQGRVLLHQCVTADGPLASLGVRLAVLRSAAECPDGTLGLGPASHGAVLLLSVAAPVVAAHLLLTAAGLGLGVVARRGLRAAARVAARLLPVPATTGLPAVPTRASAVPTGPPARVRRDRRHDPARPRRGPPAH</sequence>
<keyword evidence="2" id="KW-0472">Membrane</keyword>
<evidence type="ECO:0000256" key="1">
    <source>
        <dbReference type="SAM" id="MobiDB-lite"/>
    </source>
</evidence>
<protein>
    <recommendedName>
        <fullName evidence="5">Integral membrane protein</fullName>
    </recommendedName>
</protein>
<dbReference type="Proteomes" id="UP000677804">
    <property type="component" value="Chromosome"/>
</dbReference>
<reference evidence="3 4" key="1">
    <citation type="submission" date="2021-05" db="EMBL/GenBank/DDBJ databases">
        <title>Novel species in genus Cellulomonas.</title>
        <authorList>
            <person name="Zhang G."/>
        </authorList>
    </citation>
    <scope>NUCLEOTIDE SEQUENCE [LARGE SCALE GENOMIC DNA]</scope>
    <source>
        <strain evidence="4">zg-ZUI222</strain>
    </source>
</reference>
<evidence type="ECO:0000256" key="2">
    <source>
        <dbReference type="SAM" id="Phobius"/>
    </source>
</evidence>
<evidence type="ECO:0000313" key="3">
    <source>
        <dbReference type="EMBL" id="QVI62998.1"/>
    </source>
</evidence>
<organism evidence="3 4">
    <name type="scientific">Cellulomonas wangleii</name>
    <dbReference type="NCBI Taxonomy" id="2816956"/>
    <lineage>
        <taxon>Bacteria</taxon>
        <taxon>Bacillati</taxon>
        <taxon>Actinomycetota</taxon>
        <taxon>Actinomycetes</taxon>
        <taxon>Micrococcales</taxon>
        <taxon>Cellulomonadaceae</taxon>
        <taxon>Cellulomonas</taxon>
    </lineage>
</organism>
<feature type="region of interest" description="Disordered" evidence="1">
    <location>
        <begin position="135"/>
        <end position="169"/>
    </location>
</feature>
<feature type="transmembrane region" description="Helical" evidence="2">
    <location>
        <begin position="82"/>
        <end position="109"/>
    </location>
</feature>